<accession>A0A506U069</accession>
<evidence type="ECO:0000256" key="2">
    <source>
        <dbReference type="ARBA" id="ARBA00007801"/>
    </source>
</evidence>
<keyword evidence="4" id="KW-0274">FAD</keyword>
<dbReference type="InterPro" id="IPR002938">
    <property type="entry name" value="FAD-bd"/>
</dbReference>
<protein>
    <submittedName>
        <fullName evidence="6">3-(3-hydroxyphenyl)propionate hydroxylase</fullName>
    </submittedName>
</protein>
<dbReference type="PANTHER" id="PTHR43004">
    <property type="entry name" value="TRK SYSTEM POTASSIUM UPTAKE PROTEIN"/>
    <property type="match status" value="1"/>
</dbReference>
<dbReference type="GO" id="GO:0016709">
    <property type="term" value="F:oxidoreductase activity, acting on paired donors, with incorporation or reduction of molecular oxygen, NAD(P)H as one donor, and incorporation of one atom of oxygen"/>
    <property type="evidence" value="ECO:0007669"/>
    <property type="project" value="UniProtKB-ARBA"/>
</dbReference>
<evidence type="ECO:0000313" key="6">
    <source>
        <dbReference type="EMBL" id="TPW27722.1"/>
    </source>
</evidence>
<dbReference type="SUPFAM" id="SSF52833">
    <property type="entry name" value="Thioredoxin-like"/>
    <property type="match status" value="1"/>
</dbReference>
<sequence length="515" mass="56596">MLIMEVDVLIVGAGPTGLTLACDLARRNVSHRLIEAMDGPVRGSRGKGVQPRSLEVFDDLGIVDAVIAGGRFNLPMIFHDAGPGVMPPNRTGPNHRPDAPYATTLLTPQWHVEASLRARLVELGGEVEYATKLLDFEQDGDIVIARVEIEGRGTDIRARWLVGCDGGRSAVRRCLGVPFLGETHEDIRMWVGDVQVTGLDRECWHVWPSPAAFLALCPLPGTDRFQFQAAIPATETREPSTEAFQNLVWARTGRDDIRLSDAEWLSLWRANVRMVDHMRIGRVFLAGDAAHVHSPAGGQGMNTGIQDAVNLGWKLAAVLDGADESLLDTYDEERLPVAANVLGLSSELTKKAFTKEMKATDTTLQLGVNYRDRNLSIDWQRPTNKLRAGDRAPDAPGLSSAEGTVRLFDLLRGLHASVLTFGIDPSDEGRDLIDRYGGDVAYIRIDRQGAASNGSWIDTEGHAFRHYAPQDDTLMVIRPDGYVGLMTSARTCEGLSTYLQRIFGLSRRNCEKLRN</sequence>
<dbReference type="OrthoDB" id="9791689at2"/>
<evidence type="ECO:0000256" key="1">
    <source>
        <dbReference type="ARBA" id="ARBA00001974"/>
    </source>
</evidence>
<comment type="cofactor">
    <cofactor evidence="1">
        <name>FAD</name>
        <dbReference type="ChEBI" id="CHEBI:57692"/>
    </cofactor>
</comment>
<dbReference type="PRINTS" id="PR00420">
    <property type="entry name" value="RNGMNOXGNASE"/>
</dbReference>
<dbReference type="Proteomes" id="UP000320314">
    <property type="component" value="Unassembled WGS sequence"/>
</dbReference>
<keyword evidence="7" id="KW-1185">Reference proteome</keyword>
<dbReference type="AlphaFoldDB" id="A0A506U069"/>
<reference evidence="6 7" key="1">
    <citation type="submission" date="2019-06" db="EMBL/GenBank/DDBJ databases">
        <authorList>
            <person name="Li M."/>
        </authorList>
    </citation>
    <scope>NUCLEOTIDE SEQUENCE [LARGE SCALE GENOMIC DNA]</scope>
    <source>
        <strain evidence="6 7">BGMRC6574</strain>
    </source>
</reference>
<feature type="domain" description="FAD-binding" evidence="5">
    <location>
        <begin position="5"/>
        <end position="342"/>
    </location>
</feature>
<dbReference type="Gene3D" id="3.30.70.2450">
    <property type="match status" value="1"/>
</dbReference>
<dbReference type="InterPro" id="IPR050641">
    <property type="entry name" value="RIFMO-like"/>
</dbReference>
<dbReference type="Gene3D" id="3.40.30.120">
    <property type="match status" value="1"/>
</dbReference>
<evidence type="ECO:0000256" key="3">
    <source>
        <dbReference type="ARBA" id="ARBA00022630"/>
    </source>
</evidence>
<evidence type="ECO:0000259" key="5">
    <source>
        <dbReference type="Pfam" id="PF01494"/>
    </source>
</evidence>
<dbReference type="InterPro" id="IPR036188">
    <property type="entry name" value="FAD/NAD-bd_sf"/>
</dbReference>
<organism evidence="6 7">
    <name type="scientific">Pararhizobium mangrovi</name>
    <dbReference type="NCBI Taxonomy" id="2590452"/>
    <lineage>
        <taxon>Bacteria</taxon>
        <taxon>Pseudomonadati</taxon>
        <taxon>Pseudomonadota</taxon>
        <taxon>Alphaproteobacteria</taxon>
        <taxon>Hyphomicrobiales</taxon>
        <taxon>Rhizobiaceae</taxon>
        <taxon>Rhizobium/Agrobacterium group</taxon>
        <taxon>Pararhizobium</taxon>
    </lineage>
</organism>
<comment type="caution">
    <text evidence="6">The sequence shown here is derived from an EMBL/GenBank/DDBJ whole genome shotgun (WGS) entry which is preliminary data.</text>
</comment>
<dbReference type="PANTHER" id="PTHR43004:SF19">
    <property type="entry name" value="BINDING MONOOXYGENASE, PUTATIVE (JCVI)-RELATED"/>
    <property type="match status" value="1"/>
</dbReference>
<comment type="similarity">
    <text evidence="2">Belongs to the PheA/TfdB FAD monooxygenase family.</text>
</comment>
<dbReference type="InterPro" id="IPR036249">
    <property type="entry name" value="Thioredoxin-like_sf"/>
</dbReference>
<dbReference type="GO" id="GO:0071949">
    <property type="term" value="F:FAD binding"/>
    <property type="evidence" value="ECO:0007669"/>
    <property type="project" value="InterPro"/>
</dbReference>
<dbReference type="Pfam" id="PF01494">
    <property type="entry name" value="FAD_binding_3"/>
    <property type="match status" value="1"/>
</dbReference>
<dbReference type="Pfam" id="PF21274">
    <property type="entry name" value="Rng_hyd_C"/>
    <property type="match status" value="1"/>
</dbReference>
<dbReference type="Gene3D" id="3.50.50.60">
    <property type="entry name" value="FAD/NAD(P)-binding domain"/>
    <property type="match status" value="1"/>
</dbReference>
<evidence type="ECO:0000256" key="4">
    <source>
        <dbReference type="ARBA" id="ARBA00022827"/>
    </source>
</evidence>
<name>A0A506U069_9HYPH</name>
<dbReference type="SUPFAM" id="SSF51905">
    <property type="entry name" value="FAD/NAD(P)-binding domain"/>
    <property type="match status" value="1"/>
</dbReference>
<keyword evidence="3" id="KW-0285">Flavoprotein</keyword>
<dbReference type="EMBL" id="VHLH01000019">
    <property type="protein sequence ID" value="TPW27722.1"/>
    <property type="molecule type" value="Genomic_DNA"/>
</dbReference>
<proteinExistence type="inferred from homology"/>
<dbReference type="NCBIfam" id="NF004832">
    <property type="entry name" value="PRK06184.1"/>
    <property type="match status" value="1"/>
</dbReference>
<evidence type="ECO:0000313" key="7">
    <source>
        <dbReference type="Proteomes" id="UP000320314"/>
    </source>
</evidence>
<gene>
    <name evidence="6" type="ORF">FJU11_10800</name>
</gene>